<dbReference type="EMBL" id="HM008710">
    <property type="protein sequence ID" value="ADN26516.3"/>
    <property type="molecule type" value="Genomic_DNA"/>
</dbReference>
<sequence>MESIWLMVVRRLFLKLLFAFSLLVFNTCNKESEKFTVSYLSNHSGTGGFALDLTNSYGNLLVISYNSYLGGSVRIYLELKSDREMRLKSVKLNESDVCFYDLSVGDGSTNGVSNRSSLWSNGFDLQFNVCKPKWRELIADAKDGDLKFCVFCVDVESGLEKKYYFKVSSANLSKLIDLIEQVHGLERGFGYLS</sequence>
<keyword evidence="1" id="KW-0614">Plasmid</keyword>
<reference evidence="1" key="3">
    <citation type="submission" date="2015-06" db="EMBL/GenBank/DDBJ databases">
        <authorList>
            <person name="Hoefler B.C."/>
            <person name="Straight P.D."/>
        </authorList>
    </citation>
    <scope>NUCLEOTIDE SEQUENCE</scope>
    <source>
        <strain evidence="1">91E135</strain>
        <plasmid evidence="1">lp150</plasmid>
    </source>
</reference>
<dbReference type="AlphaFoldDB" id="T1ECP3"/>
<reference evidence="1" key="2">
    <citation type="journal article" date="2013" name="J. Bacteriol.">
        <title>Large linear plasmids of Borrelia species that cause relapsing fever.</title>
        <authorList>
            <person name="Miller S.C."/>
            <person name="Porcella S.F."/>
            <person name="Raffel S.J."/>
            <person name="Schwan T.G."/>
            <person name="Barbour A.G."/>
        </authorList>
    </citation>
    <scope>NUCLEOTIDE SEQUENCE</scope>
    <source>
        <strain evidence="1">91E135</strain>
        <plasmid evidence="1">lp150</plasmid>
    </source>
</reference>
<gene>
    <name evidence="1" type="ORF">BTA087</name>
</gene>
<organism evidence="1">
    <name type="scientific">Borrelia turicatae (strain 91E135)</name>
    <dbReference type="NCBI Taxonomy" id="314724"/>
    <lineage>
        <taxon>Bacteria</taxon>
        <taxon>Pseudomonadati</taxon>
        <taxon>Spirochaetota</taxon>
        <taxon>Spirochaetia</taxon>
        <taxon>Spirochaetales</taxon>
        <taxon>Borreliaceae</taxon>
        <taxon>Borrelia</taxon>
    </lineage>
</organism>
<accession>T1ECP3</accession>
<geneLocation type="plasmid" evidence="1">
    <name>lp150</name>
</geneLocation>
<proteinExistence type="predicted"/>
<name>T1ECP3_BORT9</name>
<evidence type="ECO:0000313" key="1">
    <source>
        <dbReference type="EMBL" id="ADN26516.3"/>
    </source>
</evidence>
<reference evidence="1" key="1">
    <citation type="submission" date="2012-01" db="EMBL/GenBank/DDBJ databases">
        <authorList>
            <person name="Campeau S.A."/>
            <person name="Porcella S.F."/>
            <person name="Schwan T.G."/>
            <person name="Barbour A.G."/>
        </authorList>
    </citation>
    <scope>NUCLEOTIDE SEQUENCE</scope>
    <source>
        <strain evidence="1">91E135</strain>
        <plasmid evidence="1">lp150</plasmid>
    </source>
</reference>
<protein>
    <submittedName>
        <fullName evidence="1">Uncharacterized protein</fullName>
    </submittedName>
</protein>